<comment type="caution">
    <text evidence="3">The sequence shown here is derived from an EMBL/GenBank/DDBJ whole genome shotgun (WGS) entry which is preliminary data.</text>
</comment>
<keyword evidence="2" id="KW-1133">Transmembrane helix</keyword>
<evidence type="ECO:0000256" key="1">
    <source>
        <dbReference type="SAM" id="MobiDB-lite"/>
    </source>
</evidence>
<sequence length="226" mass="24650">MSSYHQQRETRSRIIFTVLIIAVTVGITYGLIRLTLPSLTGQTTTTKNDSTSQTAEKQEEEKDLPRGDAKRVADLDRLAAALKTYKEQHGGYPISTGTCAGGSFDSDADLGFLADLEREAVIDAIPRDPAGVAKITKAGQDNEATSTEDCDTMYGAKHYLYYSNGTKFALIASVDDADAIPDNAAGVYLAEGDREWFDGSALIADWHWSRNVYIVSNQKLAEVTKK</sequence>
<evidence type="ECO:0000313" key="4">
    <source>
        <dbReference type="Proteomes" id="UP000433493"/>
    </source>
</evidence>
<keyword evidence="2" id="KW-0812">Transmembrane</keyword>
<evidence type="ECO:0000313" key="3">
    <source>
        <dbReference type="EMBL" id="KAB1643896.1"/>
    </source>
</evidence>
<dbReference type="AlphaFoldDB" id="A0A7J5BDE7"/>
<dbReference type="OrthoDB" id="5142101at2"/>
<accession>A0A7J5BDE7</accession>
<feature type="transmembrane region" description="Helical" evidence="2">
    <location>
        <begin position="12"/>
        <end position="32"/>
    </location>
</feature>
<dbReference type="EMBL" id="WBKB01000002">
    <property type="protein sequence ID" value="KAB1643896.1"/>
    <property type="molecule type" value="Genomic_DNA"/>
</dbReference>
<feature type="compositionally biased region" description="Basic and acidic residues" evidence="1">
    <location>
        <begin position="56"/>
        <end position="68"/>
    </location>
</feature>
<name>A0A7J5BDE7_9MICO</name>
<feature type="compositionally biased region" description="Low complexity" evidence="1">
    <location>
        <begin position="41"/>
        <end position="54"/>
    </location>
</feature>
<dbReference type="RefSeq" id="WP_158051400.1">
    <property type="nucleotide sequence ID" value="NZ_WBKB01000002.1"/>
</dbReference>
<gene>
    <name evidence="3" type="ORF">F8O05_03590</name>
</gene>
<feature type="region of interest" description="Disordered" evidence="1">
    <location>
        <begin position="41"/>
        <end position="68"/>
    </location>
</feature>
<dbReference type="Proteomes" id="UP000433493">
    <property type="component" value="Unassembled WGS sequence"/>
</dbReference>
<reference evidence="3 4" key="1">
    <citation type="submission" date="2019-09" db="EMBL/GenBank/DDBJ databases">
        <title>Phylogeny of genus Pseudoclavibacter and closely related genus.</title>
        <authorList>
            <person name="Li Y."/>
        </authorList>
    </citation>
    <scope>NUCLEOTIDE SEQUENCE [LARGE SCALE GENOMIC DNA]</scope>
    <source>
        <strain evidence="3 4">KCTC 13959</strain>
    </source>
</reference>
<evidence type="ECO:0000256" key="2">
    <source>
        <dbReference type="SAM" id="Phobius"/>
    </source>
</evidence>
<keyword evidence="2" id="KW-0472">Membrane</keyword>
<protein>
    <recommendedName>
        <fullName evidence="5">Type II secretion system protein GspG C-terminal domain-containing protein</fullName>
    </recommendedName>
</protein>
<organism evidence="3 4">
    <name type="scientific">Gulosibacter chungangensis</name>
    <dbReference type="NCBI Taxonomy" id="979746"/>
    <lineage>
        <taxon>Bacteria</taxon>
        <taxon>Bacillati</taxon>
        <taxon>Actinomycetota</taxon>
        <taxon>Actinomycetes</taxon>
        <taxon>Micrococcales</taxon>
        <taxon>Microbacteriaceae</taxon>
        <taxon>Gulosibacter</taxon>
    </lineage>
</organism>
<keyword evidence="4" id="KW-1185">Reference proteome</keyword>
<proteinExistence type="predicted"/>
<evidence type="ECO:0008006" key="5">
    <source>
        <dbReference type="Google" id="ProtNLM"/>
    </source>
</evidence>